<sequence length="103" mass="11942">MICWYCANCYLFSREYYNRSVSRLAFLYGSRPTLRRRWCDSATRAGMNLVILYRDPRVRHTLPPLPGAIPAMVHCPGERLFSCMQSTFRSKSSGPAFFSHSPR</sequence>
<dbReference type="KEGG" id="mema:MMAB1_1509"/>
<evidence type="ECO:0000313" key="1">
    <source>
        <dbReference type="EMBL" id="CVK32722.1"/>
    </source>
</evidence>
<dbReference type="AlphaFoldDB" id="A0A0X3BKQ6"/>
<accession>A0A0X3BKQ6</accession>
<gene>
    <name evidence="1" type="ORF">MMAB1_1509</name>
</gene>
<dbReference type="EMBL" id="LT158599">
    <property type="protein sequence ID" value="CVK32722.1"/>
    <property type="molecule type" value="Genomic_DNA"/>
</dbReference>
<proteinExistence type="predicted"/>
<protein>
    <submittedName>
        <fullName evidence="1">Uncharacterized protein</fullName>
    </submittedName>
</protein>
<evidence type="ECO:0000313" key="2">
    <source>
        <dbReference type="Proteomes" id="UP000069850"/>
    </source>
</evidence>
<name>A0A0X3BKQ6_9EURY</name>
<reference evidence="1 2" key="1">
    <citation type="submission" date="2016-01" db="EMBL/GenBank/DDBJ databases">
        <authorList>
            <person name="Manzoor S."/>
        </authorList>
    </citation>
    <scope>NUCLEOTIDE SEQUENCE [LARGE SCALE GENOMIC DNA]</scope>
    <source>
        <strain evidence="1">Methanoculleus sp MAB1</strain>
    </source>
</reference>
<organism evidence="1 2">
    <name type="scientific">Methanoculleus bourgensis</name>
    <dbReference type="NCBI Taxonomy" id="83986"/>
    <lineage>
        <taxon>Archaea</taxon>
        <taxon>Methanobacteriati</taxon>
        <taxon>Methanobacteriota</taxon>
        <taxon>Stenosarchaea group</taxon>
        <taxon>Methanomicrobia</taxon>
        <taxon>Methanomicrobiales</taxon>
        <taxon>Methanomicrobiaceae</taxon>
        <taxon>Methanoculleus</taxon>
    </lineage>
</organism>
<dbReference type="Proteomes" id="UP000069850">
    <property type="component" value="Chromosome 1"/>
</dbReference>